<dbReference type="Proteomes" id="UP001210678">
    <property type="component" value="Unassembled WGS sequence"/>
</dbReference>
<keyword evidence="1" id="KW-1133">Transmembrane helix</keyword>
<feature type="transmembrane region" description="Helical" evidence="1">
    <location>
        <begin position="6"/>
        <end position="28"/>
    </location>
</feature>
<comment type="caution">
    <text evidence="2">The sequence shown here is derived from an EMBL/GenBank/DDBJ whole genome shotgun (WGS) entry which is preliminary data.</text>
</comment>
<keyword evidence="1" id="KW-0812">Transmembrane</keyword>
<protein>
    <submittedName>
        <fullName evidence="2">Uncharacterized protein</fullName>
    </submittedName>
</protein>
<dbReference type="RefSeq" id="WP_272136391.1">
    <property type="nucleotide sequence ID" value="NZ_JAQLOI010000001.1"/>
</dbReference>
<sequence length="42" mass="4768">MNGILFIALLAIGFGYLTLYSRMVMVWCEHRMKLASKDDTTG</sequence>
<gene>
    <name evidence="2" type="ORF">PGX00_11545</name>
</gene>
<proteinExistence type="predicted"/>
<accession>A0ABT4YRS1</accession>
<keyword evidence="3" id="KW-1185">Reference proteome</keyword>
<organism evidence="2 3">
    <name type="scientific">Vibrio algarum</name>
    <dbReference type="NCBI Taxonomy" id="3020714"/>
    <lineage>
        <taxon>Bacteria</taxon>
        <taxon>Pseudomonadati</taxon>
        <taxon>Pseudomonadota</taxon>
        <taxon>Gammaproteobacteria</taxon>
        <taxon>Vibrionales</taxon>
        <taxon>Vibrionaceae</taxon>
        <taxon>Vibrio</taxon>
    </lineage>
</organism>
<evidence type="ECO:0000313" key="3">
    <source>
        <dbReference type="Proteomes" id="UP001210678"/>
    </source>
</evidence>
<evidence type="ECO:0000313" key="2">
    <source>
        <dbReference type="EMBL" id="MDB1124252.1"/>
    </source>
</evidence>
<evidence type="ECO:0000256" key="1">
    <source>
        <dbReference type="SAM" id="Phobius"/>
    </source>
</evidence>
<name>A0ABT4YRS1_9VIBR</name>
<keyword evidence="1" id="KW-0472">Membrane</keyword>
<dbReference type="EMBL" id="JAQLOI010000001">
    <property type="protein sequence ID" value="MDB1124252.1"/>
    <property type="molecule type" value="Genomic_DNA"/>
</dbReference>
<reference evidence="2 3" key="1">
    <citation type="submission" date="2023-01" db="EMBL/GenBank/DDBJ databases">
        <title>Vibrio sp. KJ40-1 sp.nov, isolated from marine algae.</title>
        <authorList>
            <person name="Butt M."/>
            <person name="Kim J.M.J."/>
            <person name="Jeon C.O.C."/>
        </authorList>
    </citation>
    <scope>NUCLEOTIDE SEQUENCE [LARGE SCALE GENOMIC DNA]</scope>
    <source>
        <strain evidence="2 3">KJ40-1</strain>
    </source>
</reference>